<protein>
    <submittedName>
        <fullName evidence="9">NitT/TauT family transport system permease protein</fullName>
    </submittedName>
</protein>
<dbReference type="CDD" id="cd06261">
    <property type="entry name" value="TM_PBP2"/>
    <property type="match status" value="1"/>
</dbReference>
<keyword evidence="4 7" id="KW-0812">Transmembrane</keyword>
<name>A0A1I0AFD3_9FIRM</name>
<dbReference type="PROSITE" id="PS50928">
    <property type="entry name" value="ABC_TM1"/>
    <property type="match status" value="1"/>
</dbReference>
<proteinExistence type="inferred from homology"/>
<feature type="domain" description="ABC transmembrane type-1" evidence="8">
    <location>
        <begin position="55"/>
        <end position="239"/>
    </location>
</feature>
<dbReference type="FunFam" id="1.10.3720.10:FF:000003">
    <property type="entry name" value="Aliphatic sulfonate ABC transporter permease"/>
    <property type="match status" value="1"/>
</dbReference>
<keyword evidence="5 7" id="KW-1133">Transmembrane helix</keyword>
<dbReference type="SUPFAM" id="SSF161098">
    <property type="entry name" value="MetI-like"/>
    <property type="match status" value="1"/>
</dbReference>
<evidence type="ECO:0000256" key="2">
    <source>
        <dbReference type="ARBA" id="ARBA00022448"/>
    </source>
</evidence>
<evidence type="ECO:0000259" key="8">
    <source>
        <dbReference type="PROSITE" id="PS50928"/>
    </source>
</evidence>
<dbReference type="GO" id="GO:0042918">
    <property type="term" value="P:alkanesulfonate transmembrane transport"/>
    <property type="evidence" value="ECO:0007669"/>
    <property type="project" value="UniProtKB-ARBA"/>
</dbReference>
<keyword evidence="2 7" id="KW-0813">Transport</keyword>
<feature type="transmembrane region" description="Helical" evidence="7">
    <location>
        <begin position="186"/>
        <end position="206"/>
    </location>
</feature>
<evidence type="ECO:0000256" key="7">
    <source>
        <dbReference type="RuleBase" id="RU363032"/>
    </source>
</evidence>
<feature type="transmembrane region" description="Helical" evidence="7">
    <location>
        <begin position="218"/>
        <end position="238"/>
    </location>
</feature>
<keyword evidence="10" id="KW-1185">Reference proteome</keyword>
<dbReference type="Proteomes" id="UP000199800">
    <property type="component" value="Unassembled WGS sequence"/>
</dbReference>
<reference evidence="9 10" key="1">
    <citation type="submission" date="2016-10" db="EMBL/GenBank/DDBJ databases">
        <authorList>
            <person name="de Groot N.N."/>
        </authorList>
    </citation>
    <scope>NUCLEOTIDE SEQUENCE [LARGE SCALE GENOMIC DNA]</scope>
    <source>
        <strain evidence="9 10">DSM 1801</strain>
    </source>
</reference>
<evidence type="ECO:0000313" key="10">
    <source>
        <dbReference type="Proteomes" id="UP000199800"/>
    </source>
</evidence>
<dbReference type="Gene3D" id="1.10.3720.10">
    <property type="entry name" value="MetI-like"/>
    <property type="match status" value="1"/>
</dbReference>
<organism evidence="9 10">
    <name type="scientific">[Clostridium] polysaccharolyticum</name>
    <dbReference type="NCBI Taxonomy" id="29364"/>
    <lineage>
        <taxon>Bacteria</taxon>
        <taxon>Bacillati</taxon>
        <taxon>Bacillota</taxon>
        <taxon>Clostridia</taxon>
        <taxon>Lachnospirales</taxon>
        <taxon>Lachnospiraceae</taxon>
    </lineage>
</organism>
<evidence type="ECO:0000256" key="5">
    <source>
        <dbReference type="ARBA" id="ARBA00022989"/>
    </source>
</evidence>
<dbReference type="PANTHER" id="PTHR30151:SF0">
    <property type="entry name" value="ABC TRANSPORTER PERMEASE PROTEIN MJ0413-RELATED"/>
    <property type="match status" value="1"/>
</dbReference>
<comment type="subcellular location">
    <subcellularLocation>
        <location evidence="1 7">Cell membrane</location>
        <topology evidence="1 7">Multi-pass membrane protein</topology>
    </subcellularLocation>
</comment>
<dbReference type="Pfam" id="PF00528">
    <property type="entry name" value="BPD_transp_1"/>
    <property type="match status" value="1"/>
</dbReference>
<dbReference type="InterPro" id="IPR035906">
    <property type="entry name" value="MetI-like_sf"/>
</dbReference>
<evidence type="ECO:0000256" key="6">
    <source>
        <dbReference type="ARBA" id="ARBA00023136"/>
    </source>
</evidence>
<dbReference type="AlphaFoldDB" id="A0A1I0AFD3"/>
<dbReference type="RefSeq" id="WP_092477072.1">
    <property type="nucleotide sequence ID" value="NZ_FOHN01000005.1"/>
</dbReference>
<dbReference type="EMBL" id="FOHN01000005">
    <property type="protein sequence ID" value="SES92949.1"/>
    <property type="molecule type" value="Genomic_DNA"/>
</dbReference>
<keyword evidence="3" id="KW-1003">Cell membrane</keyword>
<dbReference type="InterPro" id="IPR000515">
    <property type="entry name" value="MetI-like"/>
</dbReference>
<comment type="similarity">
    <text evidence="7">Belongs to the binding-protein-dependent transport system permease family.</text>
</comment>
<evidence type="ECO:0000256" key="4">
    <source>
        <dbReference type="ARBA" id="ARBA00022692"/>
    </source>
</evidence>
<dbReference type="OrthoDB" id="9793490at2"/>
<dbReference type="STRING" id="29364.SAMN04487772_105129"/>
<feature type="transmembrane region" description="Helical" evidence="7">
    <location>
        <begin position="94"/>
        <end position="115"/>
    </location>
</feature>
<evidence type="ECO:0000256" key="3">
    <source>
        <dbReference type="ARBA" id="ARBA00022475"/>
    </source>
</evidence>
<sequence>MKKLVHIFVSFGVLLGGWQLVVSLGNYNAALFPGPVKVAKGIVELIRKGILWEDIKDSLIRFFIGYVTAILCGVVLGLLLGLHRKVWEFINPIVQFLRPISPIAWLPFIVLWFGIGEIPAIVIIFIAGFFPILISTVTAVKGVDPVYIKVSNNFGLSKFEKLFQVIVPSVLPNILTGIHLALGTAWVFLVAGEMVGAQSGLGYLIIDARNNLRMDLLLGAMVTIGAIGILLDFLIGLLEKCVVRTF</sequence>
<evidence type="ECO:0000256" key="1">
    <source>
        <dbReference type="ARBA" id="ARBA00004651"/>
    </source>
</evidence>
<feature type="transmembrane region" description="Helical" evidence="7">
    <location>
        <begin position="59"/>
        <end position="82"/>
    </location>
</feature>
<evidence type="ECO:0000313" key="9">
    <source>
        <dbReference type="EMBL" id="SES92949.1"/>
    </source>
</evidence>
<keyword evidence="6 7" id="KW-0472">Membrane</keyword>
<feature type="transmembrane region" description="Helical" evidence="7">
    <location>
        <begin position="121"/>
        <end position="140"/>
    </location>
</feature>
<gene>
    <name evidence="9" type="ORF">SAMN04487772_105129</name>
</gene>
<dbReference type="GO" id="GO:0005886">
    <property type="term" value="C:plasma membrane"/>
    <property type="evidence" value="ECO:0007669"/>
    <property type="project" value="UniProtKB-SubCell"/>
</dbReference>
<dbReference type="PANTHER" id="PTHR30151">
    <property type="entry name" value="ALKANE SULFONATE ABC TRANSPORTER-RELATED, MEMBRANE SUBUNIT"/>
    <property type="match status" value="1"/>
</dbReference>
<accession>A0A1I0AFD3</accession>